<accession>A0A2P2P8L9</accession>
<evidence type="ECO:0000256" key="1">
    <source>
        <dbReference type="SAM" id="MobiDB-lite"/>
    </source>
</evidence>
<protein>
    <submittedName>
        <fullName evidence="2">Uncharacterized protein</fullName>
    </submittedName>
</protein>
<feature type="compositionally biased region" description="Basic and acidic residues" evidence="1">
    <location>
        <begin position="16"/>
        <end position="26"/>
    </location>
</feature>
<dbReference type="EMBL" id="GGEC01070626">
    <property type="protein sequence ID" value="MBX51110.1"/>
    <property type="molecule type" value="Transcribed_RNA"/>
</dbReference>
<sequence>MHCNNVRPRRTWPRNYPRDSDPVQRS</sequence>
<reference evidence="2" key="1">
    <citation type="submission" date="2018-02" db="EMBL/GenBank/DDBJ databases">
        <title>Rhizophora mucronata_Transcriptome.</title>
        <authorList>
            <person name="Meera S.P."/>
            <person name="Sreeshan A."/>
            <person name="Augustine A."/>
        </authorList>
    </citation>
    <scope>NUCLEOTIDE SEQUENCE</scope>
    <source>
        <tissue evidence="2">Leaf</tissue>
    </source>
</reference>
<name>A0A2P2P8L9_RHIMU</name>
<dbReference type="AlphaFoldDB" id="A0A2P2P8L9"/>
<evidence type="ECO:0000313" key="2">
    <source>
        <dbReference type="EMBL" id="MBX51110.1"/>
    </source>
</evidence>
<organism evidence="2">
    <name type="scientific">Rhizophora mucronata</name>
    <name type="common">Asiatic mangrove</name>
    <dbReference type="NCBI Taxonomy" id="61149"/>
    <lineage>
        <taxon>Eukaryota</taxon>
        <taxon>Viridiplantae</taxon>
        <taxon>Streptophyta</taxon>
        <taxon>Embryophyta</taxon>
        <taxon>Tracheophyta</taxon>
        <taxon>Spermatophyta</taxon>
        <taxon>Magnoliopsida</taxon>
        <taxon>eudicotyledons</taxon>
        <taxon>Gunneridae</taxon>
        <taxon>Pentapetalae</taxon>
        <taxon>rosids</taxon>
        <taxon>fabids</taxon>
        <taxon>Malpighiales</taxon>
        <taxon>Rhizophoraceae</taxon>
        <taxon>Rhizophora</taxon>
    </lineage>
</organism>
<feature type="region of interest" description="Disordered" evidence="1">
    <location>
        <begin position="1"/>
        <end position="26"/>
    </location>
</feature>
<proteinExistence type="predicted"/>